<dbReference type="SUPFAM" id="SSF58038">
    <property type="entry name" value="SNARE fusion complex"/>
    <property type="match status" value="1"/>
</dbReference>
<keyword evidence="4" id="KW-1133">Transmembrane helix</keyword>
<dbReference type="GO" id="GO:0000139">
    <property type="term" value="C:Golgi membrane"/>
    <property type="evidence" value="ECO:0007669"/>
    <property type="project" value="UniProtKB-SubCell"/>
</dbReference>
<dbReference type="STRING" id="45286.A0A0X8HTR4"/>
<sequence length="204" mass="22775">MPTDPFYQVLKDAQDQLLHLRSYIDAGSRLQSSDLTEIIAEIEETIGDLKDSITVFSQDPLASKAELAKREQQIQDLKAQLAAMKQTCASSPPLEHEVRDSASIDQSNALQEQILLEQDSHLDAIHTTMQNLHLQATTMGQEFEDQSFILQDLEGGLDSVRSKISRGTQRLQSIYERNSNSYNDCCITVLIALLVILLVLAFIA</sequence>
<reference evidence="6 7" key="1">
    <citation type="submission" date="2016-01" db="EMBL/GenBank/DDBJ databases">
        <title>Genome sequence of the yeast Holleya sinecauda.</title>
        <authorList>
            <person name="Dietrich F.S."/>
        </authorList>
    </citation>
    <scope>NUCLEOTIDE SEQUENCE [LARGE SCALE GENOMIC DNA]</scope>
    <source>
        <strain evidence="6 7">ATCC 58844</strain>
    </source>
</reference>
<evidence type="ECO:0000256" key="2">
    <source>
        <dbReference type="ARBA" id="ARBA00022927"/>
    </source>
</evidence>
<dbReference type="Gene3D" id="1.20.5.110">
    <property type="match status" value="1"/>
</dbReference>
<dbReference type="InterPro" id="IPR000727">
    <property type="entry name" value="T_SNARE_dom"/>
</dbReference>
<evidence type="ECO:0000256" key="3">
    <source>
        <dbReference type="ARBA" id="ARBA00023034"/>
    </source>
</evidence>
<dbReference type="GO" id="GO:0005484">
    <property type="term" value="F:SNAP receptor activity"/>
    <property type="evidence" value="ECO:0007669"/>
    <property type="project" value="UniProtKB-ARBA"/>
</dbReference>
<dbReference type="RefSeq" id="XP_017988667.1">
    <property type="nucleotide sequence ID" value="XM_018133207.1"/>
</dbReference>
<name>A0A0X8HTR4_9SACH</name>
<protein>
    <submittedName>
        <fullName evidence="6">HFL185Cp</fullName>
    </submittedName>
</protein>
<feature type="transmembrane region" description="Helical" evidence="4">
    <location>
        <begin position="187"/>
        <end position="203"/>
    </location>
</feature>
<dbReference type="CDD" id="cd15851">
    <property type="entry name" value="SNARE_Syntaxin6"/>
    <property type="match status" value="1"/>
</dbReference>
<evidence type="ECO:0000256" key="1">
    <source>
        <dbReference type="ARBA" id="ARBA00004409"/>
    </source>
</evidence>
<dbReference type="InterPro" id="IPR015260">
    <property type="entry name" value="Syntaxin-6/10/61_N"/>
</dbReference>
<dbReference type="InterPro" id="IPR010989">
    <property type="entry name" value="SNARE"/>
</dbReference>
<evidence type="ECO:0000313" key="7">
    <source>
        <dbReference type="Proteomes" id="UP000243052"/>
    </source>
</evidence>
<accession>A0A0X8HTR4</accession>
<evidence type="ECO:0000256" key="4">
    <source>
        <dbReference type="SAM" id="Phobius"/>
    </source>
</evidence>
<keyword evidence="2" id="KW-0653">Protein transport</keyword>
<dbReference type="OrthoDB" id="546861at2759"/>
<gene>
    <name evidence="6" type="ORF">AW171_hschr63639</name>
</gene>
<keyword evidence="4" id="KW-0812">Transmembrane</keyword>
<keyword evidence="3" id="KW-0333">Golgi apparatus</keyword>
<proteinExistence type="predicted"/>
<dbReference type="PROSITE" id="PS50192">
    <property type="entry name" value="T_SNARE"/>
    <property type="match status" value="1"/>
</dbReference>
<comment type="subcellular location">
    <subcellularLocation>
        <location evidence="1">Golgi apparatus membrane</location>
        <topology evidence="1">Single-pass type IV membrane protein</topology>
    </subcellularLocation>
</comment>
<dbReference type="Proteomes" id="UP000243052">
    <property type="component" value="Chromosome vi"/>
</dbReference>
<dbReference type="GO" id="GO:0015031">
    <property type="term" value="P:protein transport"/>
    <property type="evidence" value="ECO:0007669"/>
    <property type="project" value="UniProtKB-KW"/>
</dbReference>
<dbReference type="SMART" id="SM00397">
    <property type="entry name" value="t_SNARE"/>
    <property type="match status" value="1"/>
</dbReference>
<organism evidence="6 7">
    <name type="scientific">Eremothecium sinecaudum</name>
    <dbReference type="NCBI Taxonomy" id="45286"/>
    <lineage>
        <taxon>Eukaryota</taxon>
        <taxon>Fungi</taxon>
        <taxon>Dikarya</taxon>
        <taxon>Ascomycota</taxon>
        <taxon>Saccharomycotina</taxon>
        <taxon>Saccharomycetes</taxon>
        <taxon>Saccharomycetales</taxon>
        <taxon>Saccharomycetaceae</taxon>
        <taxon>Eremothecium</taxon>
    </lineage>
</organism>
<dbReference type="SUPFAM" id="SSF47661">
    <property type="entry name" value="t-snare proteins"/>
    <property type="match status" value="1"/>
</dbReference>
<dbReference type="AlphaFoldDB" id="A0A0X8HTR4"/>
<keyword evidence="7" id="KW-1185">Reference proteome</keyword>
<evidence type="ECO:0000259" key="5">
    <source>
        <dbReference type="PROSITE" id="PS50192"/>
    </source>
</evidence>
<dbReference type="GeneID" id="28724973"/>
<feature type="domain" description="T-SNARE coiled-coil homology" evidence="5">
    <location>
        <begin position="112"/>
        <end position="174"/>
    </location>
</feature>
<dbReference type="GO" id="GO:0048193">
    <property type="term" value="P:Golgi vesicle transport"/>
    <property type="evidence" value="ECO:0007669"/>
    <property type="project" value="InterPro"/>
</dbReference>
<keyword evidence="4" id="KW-0472">Membrane</keyword>
<evidence type="ECO:0000313" key="6">
    <source>
        <dbReference type="EMBL" id="AMD21671.1"/>
    </source>
</evidence>
<dbReference type="EMBL" id="CP014246">
    <property type="protein sequence ID" value="AMD21671.1"/>
    <property type="molecule type" value="Genomic_DNA"/>
</dbReference>
<dbReference type="Pfam" id="PF09177">
    <property type="entry name" value="STX6_10_61_N"/>
    <property type="match status" value="1"/>
</dbReference>
<dbReference type="Gene3D" id="1.20.58.90">
    <property type="match status" value="1"/>
</dbReference>
<keyword evidence="2" id="KW-0813">Transport</keyword>